<reference evidence="10" key="1">
    <citation type="journal article" date="2011" name="Genome Biol.">
        <title>The draft genome of the carcinogenic human liver fluke Clonorchis sinensis.</title>
        <authorList>
            <person name="Wang X."/>
            <person name="Chen W."/>
            <person name="Huang Y."/>
            <person name="Sun J."/>
            <person name="Men J."/>
            <person name="Liu H."/>
            <person name="Luo F."/>
            <person name="Guo L."/>
            <person name="Lv X."/>
            <person name="Deng C."/>
            <person name="Zhou C."/>
            <person name="Fan Y."/>
            <person name="Li X."/>
            <person name="Huang L."/>
            <person name="Hu Y."/>
            <person name="Liang C."/>
            <person name="Hu X."/>
            <person name="Xu J."/>
            <person name="Yu X."/>
        </authorList>
    </citation>
    <scope>NUCLEOTIDE SEQUENCE [LARGE SCALE GENOMIC DNA]</scope>
    <source>
        <strain evidence="10">Henan</strain>
    </source>
</reference>
<feature type="domain" description="C2H2-type" evidence="9">
    <location>
        <begin position="59"/>
        <end position="86"/>
    </location>
</feature>
<comment type="subcellular location">
    <subcellularLocation>
        <location evidence="1">Nucleus</location>
    </subcellularLocation>
</comment>
<organism evidence="10 11">
    <name type="scientific">Clonorchis sinensis</name>
    <name type="common">Chinese liver fluke</name>
    <dbReference type="NCBI Taxonomy" id="79923"/>
    <lineage>
        <taxon>Eukaryota</taxon>
        <taxon>Metazoa</taxon>
        <taxon>Spiralia</taxon>
        <taxon>Lophotrochozoa</taxon>
        <taxon>Platyhelminthes</taxon>
        <taxon>Trematoda</taxon>
        <taxon>Digenea</taxon>
        <taxon>Opisthorchiida</taxon>
        <taxon>Opisthorchiata</taxon>
        <taxon>Opisthorchiidae</taxon>
        <taxon>Clonorchis</taxon>
    </lineage>
</organism>
<dbReference type="AlphaFoldDB" id="G7YU92"/>
<protein>
    <submittedName>
        <fullName evidence="10">Zinc finger and BTB domain-containing protein 17</fullName>
    </submittedName>
</protein>
<keyword evidence="5" id="KW-0862">Zinc</keyword>
<evidence type="ECO:0000256" key="4">
    <source>
        <dbReference type="ARBA" id="ARBA00022771"/>
    </source>
</evidence>
<dbReference type="InterPro" id="IPR036236">
    <property type="entry name" value="Znf_C2H2_sf"/>
</dbReference>
<keyword evidence="11" id="KW-1185">Reference proteome</keyword>
<keyword evidence="2" id="KW-0479">Metal-binding</keyword>
<accession>G7YU92</accession>
<evidence type="ECO:0000313" key="10">
    <source>
        <dbReference type="EMBL" id="GAA56522.1"/>
    </source>
</evidence>
<dbReference type="InterPro" id="IPR013087">
    <property type="entry name" value="Znf_C2H2_type"/>
</dbReference>
<dbReference type="Gene3D" id="3.30.160.60">
    <property type="entry name" value="Classic Zinc Finger"/>
    <property type="match status" value="2"/>
</dbReference>
<dbReference type="PROSITE" id="PS00028">
    <property type="entry name" value="ZINC_FINGER_C2H2_1"/>
    <property type="match status" value="2"/>
</dbReference>
<dbReference type="Pfam" id="PF00096">
    <property type="entry name" value="zf-C2H2"/>
    <property type="match status" value="1"/>
</dbReference>
<feature type="compositionally biased region" description="Low complexity" evidence="8">
    <location>
        <begin position="29"/>
        <end position="38"/>
    </location>
</feature>
<evidence type="ECO:0000259" key="9">
    <source>
        <dbReference type="PROSITE" id="PS50157"/>
    </source>
</evidence>
<keyword evidence="4 7" id="KW-0863">Zinc-finger</keyword>
<evidence type="ECO:0000256" key="8">
    <source>
        <dbReference type="SAM" id="MobiDB-lite"/>
    </source>
</evidence>
<keyword evidence="3" id="KW-0677">Repeat</keyword>
<dbReference type="Proteomes" id="UP000008909">
    <property type="component" value="Unassembled WGS sequence"/>
</dbReference>
<dbReference type="SUPFAM" id="SSF57667">
    <property type="entry name" value="beta-beta-alpha zinc fingers"/>
    <property type="match status" value="2"/>
</dbReference>
<dbReference type="GO" id="GO:0009913">
    <property type="term" value="P:epidermal cell differentiation"/>
    <property type="evidence" value="ECO:0007669"/>
    <property type="project" value="TreeGrafter"/>
</dbReference>
<keyword evidence="6" id="KW-0539">Nucleus</keyword>
<evidence type="ECO:0000256" key="6">
    <source>
        <dbReference type="ARBA" id="ARBA00023242"/>
    </source>
</evidence>
<feature type="region of interest" description="Disordered" evidence="8">
    <location>
        <begin position="19"/>
        <end position="55"/>
    </location>
</feature>
<dbReference type="GO" id="GO:0000978">
    <property type="term" value="F:RNA polymerase II cis-regulatory region sequence-specific DNA binding"/>
    <property type="evidence" value="ECO:0007669"/>
    <property type="project" value="TreeGrafter"/>
</dbReference>
<evidence type="ECO:0000256" key="5">
    <source>
        <dbReference type="ARBA" id="ARBA00022833"/>
    </source>
</evidence>
<sequence>MQDERTPQIFRVLADANEDKTSVQTAIDISSETSSSESISKKTKHKGSGEDAKLPATSHRCPQCPKVFTFSCWLRRHMESHLKERQHMCDFCPSSFKSLVGKKGHMIQRHWKELESSKPEEPTVYSELLKREGHICHYCEKRFCSKTVLDKHLPVHSRSRPYACQVCGYRYRDPGILTRHTRACRRDNT</sequence>
<dbReference type="SMART" id="SM00355">
    <property type="entry name" value="ZnF_C2H2"/>
    <property type="match status" value="4"/>
</dbReference>
<reference key="2">
    <citation type="submission" date="2011-10" db="EMBL/GenBank/DDBJ databases">
        <title>The genome and transcriptome sequence of Clonorchis sinensis provide insights into the carcinogenic liver fluke.</title>
        <authorList>
            <person name="Wang X."/>
            <person name="Huang Y."/>
            <person name="Chen W."/>
            <person name="Liu H."/>
            <person name="Guo L."/>
            <person name="Chen Y."/>
            <person name="Luo F."/>
            <person name="Zhou W."/>
            <person name="Sun J."/>
            <person name="Mao Q."/>
            <person name="Liang P."/>
            <person name="Zhou C."/>
            <person name="Tian Y."/>
            <person name="Men J."/>
            <person name="Lv X."/>
            <person name="Huang L."/>
            <person name="Zhou J."/>
            <person name="Hu Y."/>
            <person name="Li R."/>
            <person name="Zhang F."/>
            <person name="Lei H."/>
            <person name="Li X."/>
            <person name="Hu X."/>
            <person name="Liang C."/>
            <person name="Xu J."/>
            <person name="Wu Z."/>
            <person name="Yu X."/>
        </authorList>
    </citation>
    <scope>NUCLEOTIDE SEQUENCE</scope>
    <source>
        <strain>Henan</strain>
    </source>
</reference>
<dbReference type="EMBL" id="DF144283">
    <property type="protein sequence ID" value="GAA56522.1"/>
    <property type="molecule type" value="Genomic_DNA"/>
</dbReference>
<dbReference type="GO" id="GO:0008270">
    <property type="term" value="F:zinc ion binding"/>
    <property type="evidence" value="ECO:0007669"/>
    <property type="project" value="UniProtKB-KW"/>
</dbReference>
<gene>
    <name evidence="10" type="ORF">CLF_111050</name>
</gene>
<proteinExistence type="predicted"/>
<evidence type="ECO:0000313" key="11">
    <source>
        <dbReference type="Proteomes" id="UP000008909"/>
    </source>
</evidence>
<dbReference type="PANTHER" id="PTHR10032">
    <property type="entry name" value="ZINC FINGER PROTEIN WITH KRAB AND SCAN DOMAINS"/>
    <property type="match status" value="1"/>
</dbReference>
<dbReference type="GO" id="GO:0005634">
    <property type="term" value="C:nucleus"/>
    <property type="evidence" value="ECO:0007669"/>
    <property type="project" value="UniProtKB-SubCell"/>
</dbReference>
<evidence type="ECO:0000256" key="7">
    <source>
        <dbReference type="PROSITE-ProRule" id="PRU00042"/>
    </source>
</evidence>
<feature type="domain" description="C2H2-type" evidence="9">
    <location>
        <begin position="134"/>
        <end position="161"/>
    </location>
</feature>
<name>G7YU92_CLOSI</name>
<evidence type="ECO:0000256" key="2">
    <source>
        <dbReference type="ARBA" id="ARBA00022723"/>
    </source>
</evidence>
<evidence type="ECO:0000256" key="3">
    <source>
        <dbReference type="ARBA" id="ARBA00022737"/>
    </source>
</evidence>
<dbReference type="PANTHER" id="PTHR10032:SF271">
    <property type="entry name" value="RH12261P-RELATED"/>
    <property type="match status" value="1"/>
</dbReference>
<evidence type="ECO:0000256" key="1">
    <source>
        <dbReference type="ARBA" id="ARBA00004123"/>
    </source>
</evidence>
<dbReference type="InterPro" id="IPR027756">
    <property type="entry name" value="Ovo-like"/>
</dbReference>
<dbReference type="GO" id="GO:0000981">
    <property type="term" value="F:DNA-binding transcription factor activity, RNA polymerase II-specific"/>
    <property type="evidence" value="ECO:0007669"/>
    <property type="project" value="TreeGrafter"/>
</dbReference>
<dbReference type="PROSITE" id="PS50157">
    <property type="entry name" value="ZINC_FINGER_C2H2_2"/>
    <property type="match status" value="2"/>
</dbReference>